<evidence type="ECO:0000256" key="4">
    <source>
        <dbReference type="ARBA" id="ARBA00023004"/>
    </source>
</evidence>
<evidence type="ECO:0000256" key="2">
    <source>
        <dbReference type="ARBA" id="ARBA00022714"/>
    </source>
</evidence>
<dbReference type="GO" id="GO:0046872">
    <property type="term" value="F:metal ion binding"/>
    <property type="evidence" value="ECO:0007669"/>
    <property type="project" value="UniProtKB-KW"/>
</dbReference>
<dbReference type="GO" id="GO:0051537">
    <property type="term" value="F:2 iron, 2 sulfur cluster binding"/>
    <property type="evidence" value="ECO:0007669"/>
    <property type="project" value="UniProtKB-KW"/>
</dbReference>
<keyword evidence="2 7" id="KW-0001">2Fe-2S</keyword>
<name>A0A7G9GUU9_9FUSO</name>
<dbReference type="AlphaFoldDB" id="A0A7G9GUU9"/>
<feature type="binding site" evidence="7">
    <location>
        <position position="86"/>
    </location>
    <ligand>
        <name>[2Fe-2S] cluster</name>
        <dbReference type="ChEBI" id="CHEBI:190135"/>
    </ligand>
</feature>
<dbReference type="InterPro" id="IPR028431">
    <property type="entry name" value="NADP_DH_HndA-like"/>
</dbReference>
<dbReference type="Gene3D" id="3.40.30.10">
    <property type="entry name" value="Glutaredoxin"/>
    <property type="match status" value="1"/>
</dbReference>
<keyword evidence="3 7" id="KW-0479">Metal-binding</keyword>
<keyword evidence="5 7" id="KW-0411">Iron-sulfur</keyword>
<dbReference type="InterPro" id="IPR041921">
    <property type="entry name" value="NuoE_N"/>
</dbReference>
<dbReference type="InterPro" id="IPR042128">
    <property type="entry name" value="NuoE_dom"/>
</dbReference>
<comment type="cofactor">
    <cofactor evidence="7">
        <name>[2Fe-2S] cluster</name>
        <dbReference type="ChEBI" id="CHEBI:190135"/>
    </cofactor>
    <text evidence="7">Binds 1 [2Fe-2S] cluster.</text>
</comment>
<dbReference type="PIRSF" id="PIRSF000216">
    <property type="entry name" value="NADH_DH_24kDa"/>
    <property type="match status" value="1"/>
</dbReference>
<evidence type="ECO:0000256" key="6">
    <source>
        <dbReference type="ARBA" id="ARBA00034078"/>
    </source>
</evidence>
<dbReference type="SUPFAM" id="SSF52833">
    <property type="entry name" value="Thioredoxin-like"/>
    <property type="match status" value="1"/>
</dbReference>
<dbReference type="Pfam" id="PF01257">
    <property type="entry name" value="2Fe-2S_thioredx"/>
    <property type="match status" value="1"/>
</dbReference>
<evidence type="ECO:0000256" key="1">
    <source>
        <dbReference type="ARBA" id="ARBA00010643"/>
    </source>
</evidence>
<accession>A0A7G9GUU9</accession>
<comment type="cofactor">
    <cofactor evidence="6">
        <name>[2Fe-2S] cluster</name>
        <dbReference type="ChEBI" id="CHEBI:190135"/>
    </cofactor>
</comment>
<evidence type="ECO:0000313" key="8">
    <source>
        <dbReference type="EMBL" id="QNM14581.1"/>
    </source>
</evidence>
<evidence type="ECO:0000313" key="9">
    <source>
        <dbReference type="Proteomes" id="UP000515913"/>
    </source>
</evidence>
<feature type="binding site" evidence="7">
    <location>
        <position position="122"/>
    </location>
    <ligand>
        <name>[2Fe-2S] cluster</name>
        <dbReference type="ChEBI" id="CHEBI:190135"/>
    </ligand>
</feature>
<dbReference type="PANTHER" id="PTHR43342:SF2">
    <property type="entry name" value="POTENTIAL NAD-REDUCING HYDROGENASE SUBUNIT"/>
    <property type="match status" value="1"/>
</dbReference>
<dbReference type="Gene3D" id="1.10.10.1590">
    <property type="entry name" value="NADH-quinone oxidoreductase subunit E"/>
    <property type="match status" value="1"/>
</dbReference>
<dbReference type="CDD" id="cd03064">
    <property type="entry name" value="TRX_Fd_NuoE"/>
    <property type="match status" value="1"/>
</dbReference>
<feature type="binding site" evidence="7">
    <location>
        <position position="81"/>
    </location>
    <ligand>
        <name>[2Fe-2S] cluster</name>
        <dbReference type="ChEBI" id="CHEBI:190135"/>
    </ligand>
</feature>
<dbReference type="KEGG" id="fho:H9Q81_06235"/>
<gene>
    <name evidence="8" type="ORF">H9Q81_06235</name>
</gene>
<reference evidence="8 9" key="1">
    <citation type="submission" date="2020-08" db="EMBL/GenBank/DDBJ databases">
        <authorList>
            <person name="Liu C."/>
            <person name="Sun Q."/>
        </authorList>
    </citation>
    <scope>NUCLEOTIDE SEQUENCE [LARGE SCALE GENOMIC DNA]</scope>
    <source>
        <strain evidence="8 9">NSJ-57</strain>
    </source>
</reference>
<dbReference type="InterPro" id="IPR036249">
    <property type="entry name" value="Thioredoxin-like_sf"/>
</dbReference>
<dbReference type="InterPro" id="IPR002023">
    <property type="entry name" value="NuoE-like"/>
</dbReference>
<dbReference type="GO" id="GO:0016491">
    <property type="term" value="F:oxidoreductase activity"/>
    <property type="evidence" value="ECO:0007669"/>
    <property type="project" value="InterPro"/>
</dbReference>
<dbReference type="Proteomes" id="UP000515913">
    <property type="component" value="Chromosome"/>
</dbReference>
<proteinExistence type="inferred from homology"/>
<dbReference type="EMBL" id="CP060637">
    <property type="protein sequence ID" value="QNM14581.1"/>
    <property type="molecule type" value="Genomic_DNA"/>
</dbReference>
<dbReference type="RefSeq" id="WP_101474139.1">
    <property type="nucleotide sequence ID" value="NZ_CP060637.1"/>
</dbReference>
<evidence type="ECO:0000256" key="7">
    <source>
        <dbReference type="PIRSR" id="PIRSR000216-1"/>
    </source>
</evidence>
<protein>
    <submittedName>
        <fullName evidence="8">NAD(P)H-dependent oxidoreductase subunit E</fullName>
    </submittedName>
</protein>
<sequence length="156" mass="17650">MSLSYENYLQLEKYINSFDNKRGSLIIILHKAQEIFGYIPDEVQEFIGECIGVEKEKISEIVNFYSFFSRKPNGKYEILVCLGVKCKKKGGLEILRELEKELNIKDGEVTPDGLFRLKSVNCLGACGSAPVVVVGQSLIVEANVTKIKEILHKYKK</sequence>
<feature type="binding site" evidence="7">
    <location>
        <position position="126"/>
    </location>
    <ligand>
        <name>[2Fe-2S] cluster</name>
        <dbReference type="ChEBI" id="CHEBI:190135"/>
    </ligand>
</feature>
<dbReference type="PANTHER" id="PTHR43342">
    <property type="entry name" value="NADH-QUINONE OXIDOREDUCTASE, E SUBUNIT"/>
    <property type="match status" value="1"/>
</dbReference>
<evidence type="ECO:0000256" key="3">
    <source>
        <dbReference type="ARBA" id="ARBA00022723"/>
    </source>
</evidence>
<keyword evidence="9" id="KW-1185">Reference proteome</keyword>
<evidence type="ECO:0000256" key="5">
    <source>
        <dbReference type="ARBA" id="ARBA00023014"/>
    </source>
</evidence>
<keyword evidence="4 7" id="KW-0408">Iron</keyword>
<organism evidence="8 9">
    <name type="scientific">Fusobacterium hominis</name>
    <dbReference type="NCBI Taxonomy" id="2764326"/>
    <lineage>
        <taxon>Bacteria</taxon>
        <taxon>Fusobacteriati</taxon>
        <taxon>Fusobacteriota</taxon>
        <taxon>Fusobacteriia</taxon>
        <taxon>Fusobacteriales</taxon>
        <taxon>Fusobacteriaceae</taxon>
        <taxon>Fusobacterium</taxon>
    </lineage>
</organism>
<comment type="similarity">
    <text evidence="1">Belongs to the complex I 24 kDa subunit family.</text>
</comment>